<evidence type="ECO:0000313" key="7">
    <source>
        <dbReference type="Proteomes" id="UP000225889"/>
    </source>
</evidence>
<dbReference type="PANTHER" id="PTHR37299">
    <property type="entry name" value="TRANSCRIPTIONAL REGULATOR-RELATED"/>
    <property type="match status" value="1"/>
</dbReference>
<comment type="function">
    <text evidence="2">May play the central regulatory role in sporulation. It may be an element of the effector pathway responsible for the activation of sporulation genes in response to nutritional stress. Spo0A may act in concert with spo0H (a sigma factor) to control the expression of some genes that are critical to the sporulation process.</text>
</comment>
<dbReference type="SUPFAM" id="SSF52172">
    <property type="entry name" value="CheY-like"/>
    <property type="match status" value="1"/>
</dbReference>
<feature type="modified residue" description="4-aspartylphosphate" evidence="3">
    <location>
        <position position="56"/>
    </location>
</feature>
<organism evidence="6 7">
    <name type="scientific">Pseudobutyrivibrio ruminis</name>
    <dbReference type="NCBI Taxonomy" id="46206"/>
    <lineage>
        <taxon>Bacteria</taxon>
        <taxon>Bacillati</taxon>
        <taxon>Bacillota</taxon>
        <taxon>Clostridia</taxon>
        <taxon>Lachnospirales</taxon>
        <taxon>Lachnospiraceae</taxon>
        <taxon>Pseudobutyrivibrio</taxon>
    </lineage>
</organism>
<reference evidence="6 7" key="1">
    <citation type="submission" date="2017-10" db="EMBL/GenBank/DDBJ databases">
        <title>Resolving the taxonomy of Roseburia spp., Eubacterium rectale and Agathobacter spp. through phylogenomic analysis.</title>
        <authorList>
            <person name="Sheridan P.O."/>
            <person name="Walker A.W."/>
            <person name="Duncan S.H."/>
            <person name="Scott K.P."/>
            <person name="Toole P.W.O."/>
            <person name="Luis P."/>
            <person name="Flint H.J."/>
        </authorList>
    </citation>
    <scope>NUCLEOTIDE SEQUENCE [LARGE SCALE GENOMIC DNA]</scope>
    <source>
        <strain evidence="6 7">JK626</strain>
    </source>
</reference>
<dbReference type="Proteomes" id="UP000225889">
    <property type="component" value="Unassembled WGS sequence"/>
</dbReference>
<dbReference type="Pfam" id="PF00072">
    <property type="entry name" value="Response_reg"/>
    <property type="match status" value="1"/>
</dbReference>
<accession>A0A2G3DX08</accession>
<evidence type="ECO:0000256" key="2">
    <source>
        <dbReference type="ARBA" id="ARBA00024867"/>
    </source>
</evidence>
<reference evidence="6 7" key="2">
    <citation type="submission" date="2017-10" db="EMBL/GenBank/DDBJ databases">
        <authorList>
            <person name="Banno H."/>
            <person name="Chua N.-H."/>
        </authorList>
    </citation>
    <scope>NUCLEOTIDE SEQUENCE [LARGE SCALE GENOMIC DNA]</scope>
    <source>
        <strain evidence="6 7">JK626</strain>
    </source>
</reference>
<dbReference type="PROSITE" id="PS50110">
    <property type="entry name" value="RESPONSE_REGULATORY"/>
    <property type="match status" value="1"/>
</dbReference>
<proteinExistence type="predicted"/>
<dbReference type="SMART" id="SM00448">
    <property type="entry name" value="REC"/>
    <property type="match status" value="1"/>
</dbReference>
<dbReference type="RefSeq" id="WP_099391706.1">
    <property type="nucleotide sequence ID" value="NZ_PDYF01000010.1"/>
</dbReference>
<evidence type="ECO:0000259" key="4">
    <source>
        <dbReference type="PROSITE" id="PS50110"/>
    </source>
</evidence>
<dbReference type="InterPro" id="IPR011006">
    <property type="entry name" value="CheY-like_superfamily"/>
</dbReference>
<evidence type="ECO:0000256" key="3">
    <source>
        <dbReference type="PROSITE-ProRule" id="PRU00169"/>
    </source>
</evidence>
<evidence type="ECO:0000259" key="5">
    <source>
        <dbReference type="PROSITE" id="PS50930"/>
    </source>
</evidence>
<dbReference type="SMART" id="SM00850">
    <property type="entry name" value="LytTR"/>
    <property type="match status" value="1"/>
</dbReference>
<dbReference type="InterPro" id="IPR046947">
    <property type="entry name" value="LytR-like"/>
</dbReference>
<name>A0A2G3DX08_9FIRM</name>
<feature type="domain" description="Response regulatory" evidence="4">
    <location>
        <begin position="3"/>
        <end position="121"/>
    </location>
</feature>
<dbReference type="Gene3D" id="3.40.50.2300">
    <property type="match status" value="1"/>
</dbReference>
<dbReference type="GO" id="GO:0000156">
    <property type="term" value="F:phosphorelay response regulator activity"/>
    <property type="evidence" value="ECO:0007669"/>
    <property type="project" value="InterPro"/>
</dbReference>
<dbReference type="GO" id="GO:0003677">
    <property type="term" value="F:DNA binding"/>
    <property type="evidence" value="ECO:0007669"/>
    <property type="project" value="InterPro"/>
</dbReference>
<dbReference type="CDD" id="cd00156">
    <property type="entry name" value="REC"/>
    <property type="match status" value="1"/>
</dbReference>
<evidence type="ECO:0000313" key="6">
    <source>
        <dbReference type="EMBL" id="PHU35410.1"/>
    </source>
</evidence>
<keyword evidence="3" id="KW-0597">Phosphoprotein</keyword>
<dbReference type="Gene3D" id="2.40.50.1020">
    <property type="entry name" value="LytTr DNA-binding domain"/>
    <property type="match status" value="1"/>
</dbReference>
<sequence>MIRIAICDDSEYMRKATAKILLEYSIQKDMEYNVKQFETGEELLQVIDDYDLVFLDYQFEDKGKDGMAIAREIRLKNKDLVIIFLTSYTSIVFDSFEIGAYRFLVKPIDERKFYAALDDYIDSLNKEQTLIIKVDGVTHYIKESKIMYVEGNGKKCIIHIIDGTSEIVCNETLSAIEQRLSAKLFNRCHKSFLVNMRYVKAFNHTDLVLENDESIVISRSKFKDFYEAYTDYISKI</sequence>
<dbReference type="EMBL" id="PDYF01000010">
    <property type="protein sequence ID" value="PHU35410.1"/>
    <property type="molecule type" value="Genomic_DNA"/>
</dbReference>
<dbReference type="InterPro" id="IPR007492">
    <property type="entry name" value="LytTR_DNA-bd_dom"/>
</dbReference>
<feature type="domain" description="HTH LytTR-type" evidence="5">
    <location>
        <begin position="130"/>
        <end position="231"/>
    </location>
</feature>
<gene>
    <name evidence="6" type="ORF">CSX01_05440</name>
</gene>
<dbReference type="InterPro" id="IPR001789">
    <property type="entry name" value="Sig_transdc_resp-reg_receiver"/>
</dbReference>
<protein>
    <recommendedName>
        <fullName evidence="1">Stage 0 sporulation protein A homolog</fullName>
    </recommendedName>
</protein>
<dbReference type="PANTHER" id="PTHR37299:SF1">
    <property type="entry name" value="STAGE 0 SPORULATION PROTEIN A HOMOLOG"/>
    <property type="match status" value="1"/>
</dbReference>
<dbReference type="AlphaFoldDB" id="A0A2G3DX08"/>
<dbReference type="Pfam" id="PF04397">
    <property type="entry name" value="LytTR"/>
    <property type="match status" value="1"/>
</dbReference>
<comment type="caution">
    <text evidence="6">The sequence shown here is derived from an EMBL/GenBank/DDBJ whole genome shotgun (WGS) entry which is preliminary data.</text>
</comment>
<evidence type="ECO:0000256" key="1">
    <source>
        <dbReference type="ARBA" id="ARBA00018672"/>
    </source>
</evidence>
<dbReference type="PROSITE" id="PS50930">
    <property type="entry name" value="HTH_LYTTR"/>
    <property type="match status" value="1"/>
</dbReference>